<name>A0ABY4CJ15_9BACL</name>
<organism evidence="8 9">
    <name type="scientific">Fodinisporobacter ferrooxydans</name>
    <dbReference type="NCBI Taxonomy" id="2901836"/>
    <lineage>
        <taxon>Bacteria</taxon>
        <taxon>Bacillati</taxon>
        <taxon>Bacillota</taxon>
        <taxon>Bacilli</taxon>
        <taxon>Bacillales</taxon>
        <taxon>Alicyclobacillaceae</taxon>
        <taxon>Fodinisporobacter</taxon>
    </lineage>
</organism>
<reference evidence="8" key="1">
    <citation type="submission" date="2021-12" db="EMBL/GenBank/DDBJ databases">
        <title>Alicyclobacillaceae gen. nov., sp. nov., isolated from chalcocite enrichment system.</title>
        <authorList>
            <person name="Jiang Z."/>
        </authorList>
    </citation>
    <scope>NUCLEOTIDE SEQUENCE</scope>
    <source>
        <strain evidence="8">MYW30-H2</strain>
    </source>
</reference>
<proteinExistence type="predicted"/>
<dbReference type="InterPro" id="IPR017896">
    <property type="entry name" value="4Fe4S_Fe-S-bd"/>
</dbReference>
<evidence type="ECO:0000256" key="6">
    <source>
        <dbReference type="PIRNR" id="PIRNR000139"/>
    </source>
</evidence>
<feature type="domain" description="4Fe-4S ferredoxin-type" evidence="7">
    <location>
        <begin position="21"/>
        <end position="52"/>
    </location>
</feature>
<keyword evidence="4 6" id="KW-0408">Iron</keyword>
<comment type="catalytic activity">
    <reaction evidence="6">
        <text>(R)-lactate + A = pyruvate + AH2</text>
        <dbReference type="Rhea" id="RHEA:15089"/>
        <dbReference type="ChEBI" id="CHEBI:13193"/>
        <dbReference type="ChEBI" id="CHEBI:15361"/>
        <dbReference type="ChEBI" id="CHEBI:16004"/>
        <dbReference type="ChEBI" id="CHEBI:17499"/>
    </reaction>
</comment>
<dbReference type="Gene3D" id="1.10.1060.10">
    <property type="entry name" value="Alpha-helical ferredoxin"/>
    <property type="match status" value="1"/>
</dbReference>
<gene>
    <name evidence="8" type="ORF">LSG31_20805</name>
</gene>
<sequence length="444" mass="49153">MAKAEADVSLLQLESAFKWPDAPDEDKYSVCVHCGFCLEVCPTYQQLGDENQSPRGRVYLIKSASEGLLPLDESVIDPVFQCLDCRACETVCPSGVQVGALIEEARGQVFYAEPAKGMKGAVQKLFLRGIFPHPNRLKMVGKLTRFYQKSGLQAVSRKSGLLKILPKQLREMEAILPEVPATSALDSLPERIPQRGDKKATAALFTGCVMDVVFSDINRATARVATHNGLEVIVPKQQICCGALQVHAGDREQARQMAKHNIDVFLASDADYIVINAAGCGAALKEYPELFRDDPFYHEKAEQFSARVRDISELLVEVGFEPPQAEVKRTITYHDACHLCHAQKVRSQPRQILRSIPGVTLVEMPNSDRCCGSAGIYNITHPDMAGQLLERKMDDVPEGVECIAMGNPGCMMQIMVGVHRRETDLDVLHTIEILDEAYRREGNE</sequence>
<keyword evidence="3" id="KW-0677">Repeat</keyword>
<dbReference type="Pfam" id="PF02754">
    <property type="entry name" value="CCG"/>
    <property type="match status" value="2"/>
</dbReference>
<dbReference type="PROSITE" id="PS51379">
    <property type="entry name" value="4FE4S_FER_2"/>
    <property type="match status" value="2"/>
</dbReference>
<comment type="catalytic activity">
    <reaction evidence="6">
        <text>glycolate + A = glyoxylate + AH2</text>
        <dbReference type="Rhea" id="RHEA:21264"/>
        <dbReference type="ChEBI" id="CHEBI:13193"/>
        <dbReference type="ChEBI" id="CHEBI:17499"/>
        <dbReference type="ChEBI" id="CHEBI:29805"/>
        <dbReference type="ChEBI" id="CHEBI:36655"/>
        <dbReference type="EC" id="1.1.99.14"/>
    </reaction>
</comment>
<evidence type="ECO:0000313" key="8">
    <source>
        <dbReference type="EMBL" id="UOF90269.1"/>
    </source>
</evidence>
<dbReference type="RefSeq" id="WP_347436963.1">
    <property type="nucleotide sequence ID" value="NZ_CP089291.1"/>
</dbReference>
<evidence type="ECO:0000256" key="3">
    <source>
        <dbReference type="ARBA" id="ARBA00022737"/>
    </source>
</evidence>
<dbReference type="InterPro" id="IPR012257">
    <property type="entry name" value="Glc_ox_4Fe-4S"/>
</dbReference>
<dbReference type="EC" id="1.1.99.14" evidence="6"/>
<evidence type="ECO:0000256" key="4">
    <source>
        <dbReference type="ARBA" id="ARBA00023004"/>
    </source>
</evidence>
<dbReference type="PIRSF" id="PIRSF000139">
    <property type="entry name" value="Glc_ox_4Fe-4S"/>
    <property type="match status" value="1"/>
</dbReference>
<evidence type="ECO:0000313" key="9">
    <source>
        <dbReference type="Proteomes" id="UP000830167"/>
    </source>
</evidence>
<feature type="domain" description="4Fe-4S ferredoxin-type" evidence="7">
    <location>
        <begin position="72"/>
        <end position="104"/>
    </location>
</feature>
<dbReference type="PANTHER" id="PTHR32479:SF17">
    <property type="entry name" value="GLYCOLATE OXIDASE IRON-SULFUR SUBUNIT"/>
    <property type="match status" value="1"/>
</dbReference>
<dbReference type="InterPro" id="IPR009051">
    <property type="entry name" value="Helical_ferredxn"/>
</dbReference>
<evidence type="ECO:0000256" key="1">
    <source>
        <dbReference type="ARBA" id="ARBA00022485"/>
    </source>
</evidence>
<evidence type="ECO:0000259" key="7">
    <source>
        <dbReference type="PROSITE" id="PS51379"/>
    </source>
</evidence>
<keyword evidence="6" id="KW-0249">Electron transport</keyword>
<protein>
    <recommendedName>
        <fullName evidence="6">Glycolate oxidase iron-sulfur subunit</fullName>
        <ecNumber evidence="6">1.1.99.14</ecNumber>
    </recommendedName>
</protein>
<keyword evidence="9" id="KW-1185">Reference proteome</keyword>
<dbReference type="InterPro" id="IPR004017">
    <property type="entry name" value="Cys_rich_dom"/>
</dbReference>
<dbReference type="PROSITE" id="PS00198">
    <property type="entry name" value="4FE4S_FER_1"/>
    <property type="match status" value="2"/>
</dbReference>
<dbReference type="SUPFAM" id="SSF46548">
    <property type="entry name" value="alpha-helical ferredoxin"/>
    <property type="match status" value="1"/>
</dbReference>
<keyword evidence="2 6" id="KW-0479">Metal-binding</keyword>
<accession>A0ABY4CJ15</accession>
<keyword evidence="5 6" id="KW-0411">Iron-sulfur</keyword>
<keyword evidence="1 6" id="KW-0004">4Fe-4S</keyword>
<dbReference type="PANTHER" id="PTHR32479">
    <property type="entry name" value="GLYCOLATE OXIDASE IRON-SULFUR SUBUNIT"/>
    <property type="match status" value="1"/>
</dbReference>
<dbReference type="Proteomes" id="UP000830167">
    <property type="component" value="Chromosome"/>
</dbReference>
<evidence type="ECO:0000256" key="5">
    <source>
        <dbReference type="ARBA" id="ARBA00023014"/>
    </source>
</evidence>
<comment type="cofactor">
    <cofactor evidence="6">
        <name>[4Fe-4S] cluster</name>
        <dbReference type="ChEBI" id="CHEBI:49883"/>
    </cofactor>
    <text evidence="6">Binds 2 [4Fe-4S] clusters.</text>
</comment>
<dbReference type="InterPro" id="IPR017900">
    <property type="entry name" value="4Fe4S_Fe_S_CS"/>
</dbReference>
<dbReference type="EMBL" id="CP089291">
    <property type="protein sequence ID" value="UOF90269.1"/>
    <property type="molecule type" value="Genomic_DNA"/>
</dbReference>
<dbReference type="Pfam" id="PF13183">
    <property type="entry name" value="Fer4_8"/>
    <property type="match status" value="1"/>
</dbReference>
<comment type="function">
    <text evidence="6">Component of a complex that catalyzes the oxidation of glycolate to glyoxylate.</text>
</comment>
<keyword evidence="6" id="KW-0813">Transport</keyword>
<evidence type="ECO:0000256" key="2">
    <source>
        <dbReference type="ARBA" id="ARBA00022723"/>
    </source>
</evidence>